<accession>A0ABR7JQ98</accession>
<comment type="caution">
    <text evidence="5">The sequence shown here is derived from an EMBL/GenBank/DDBJ whole genome shotgun (WGS) entry which is preliminary data.</text>
</comment>
<sequence>MDTSSIKGIIVPIVTPVDENNCINEEAMSRMVNYVIDGGVHGILAFGSNGEFFAIDYKEQRRALACMVKTAAKRIPVYMGIAGITTKECVETAKMAIEEGADGLSILPPMFISPTEDELYAHIVAIAETAPELPVLLYNNPGKVGYGLSVNLVKRLADVPNIVGIKDTSGNMTLTAEFIRTTRDKDFKVMAGKDTMILGSLAYGAVGAIASTANIVPELVVEIYDKYMAGDIEGSCEAQFKLTPFRNTFDKVSFPAGTKDACNLIGLEVGNSIKPNTTASKAVLDEMREILTDLGYIKREALLEA</sequence>
<dbReference type="SMART" id="SM01130">
    <property type="entry name" value="DHDPS"/>
    <property type="match status" value="1"/>
</dbReference>
<dbReference type="Gene3D" id="3.20.20.70">
    <property type="entry name" value="Aldolase class I"/>
    <property type="match status" value="1"/>
</dbReference>
<evidence type="ECO:0000256" key="1">
    <source>
        <dbReference type="ARBA" id="ARBA00007592"/>
    </source>
</evidence>
<keyword evidence="2 4" id="KW-0456">Lyase</keyword>
<evidence type="ECO:0000313" key="5">
    <source>
        <dbReference type="EMBL" id="MBC5997091.1"/>
    </source>
</evidence>
<proteinExistence type="inferred from homology"/>
<evidence type="ECO:0000313" key="6">
    <source>
        <dbReference type="Proteomes" id="UP000609849"/>
    </source>
</evidence>
<comment type="similarity">
    <text evidence="1 4">Belongs to the DapA family.</text>
</comment>
<dbReference type="PANTHER" id="PTHR12128">
    <property type="entry name" value="DIHYDRODIPICOLINATE SYNTHASE"/>
    <property type="match status" value="1"/>
</dbReference>
<dbReference type="InterPro" id="IPR013785">
    <property type="entry name" value="Aldolase_TIM"/>
</dbReference>
<evidence type="ECO:0000256" key="4">
    <source>
        <dbReference type="PIRNR" id="PIRNR001365"/>
    </source>
</evidence>
<dbReference type="PIRSF" id="PIRSF001365">
    <property type="entry name" value="DHDPS"/>
    <property type="match status" value="1"/>
</dbReference>
<keyword evidence="6" id="KW-1185">Reference proteome</keyword>
<dbReference type="Proteomes" id="UP000609849">
    <property type="component" value="Unassembled WGS sequence"/>
</dbReference>
<dbReference type="RefSeq" id="WP_153973151.1">
    <property type="nucleotide sequence ID" value="NZ_JACRWE010000004.1"/>
</dbReference>
<protein>
    <submittedName>
        <fullName evidence="5">Dihydrodipicolinate synthase family protein</fullName>
    </submittedName>
</protein>
<organism evidence="5 6">
    <name type="scientific">Romboutsia faecis</name>
    <dbReference type="NCBI Taxonomy" id="2764597"/>
    <lineage>
        <taxon>Bacteria</taxon>
        <taxon>Bacillati</taxon>
        <taxon>Bacillota</taxon>
        <taxon>Clostridia</taxon>
        <taxon>Peptostreptococcales</taxon>
        <taxon>Peptostreptococcaceae</taxon>
        <taxon>Romboutsia</taxon>
    </lineage>
</organism>
<dbReference type="PANTHER" id="PTHR12128:SF66">
    <property type="entry name" value="4-HYDROXY-2-OXOGLUTARATE ALDOLASE, MITOCHONDRIAL"/>
    <property type="match status" value="1"/>
</dbReference>
<dbReference type="PRINTS" id="PR00146">
    <property type="entry name" value="DHPICSNTHASE"/>
</dbReference>
<evidence type="ECO:0000256" key="3">
    <source>
        <dbReference type="ARBA" id="ARBA00023270"/>
    </source>
</evidence>
<gene>
    <name evidence="5" type="ORF">H8923_09980</name>
</gene>
<dbReference type="PROSITE" id="PS00666">
    <property type="entry name" value="DHDPS_2"/>
    <property type="match status" value="1"/>
</dbReference>
<dbReference type="InterPro" id="IPR020625">
    <property type="entry name" value="Schiff_base-form_aldolases_AS"/>
</dbReference>
<dbReference type="SUPFAM" id="SSF51569">
    <property type="entry name" value="Aldolase"/>
    <property type="match status" value="1"/>
</dbReference>
<reference evidence="5 6" key="1">
    <citation type="submission" date="2020-08" db="EMBL/GenBank/DDBJ databases">
        <authorList>
            <person name="Liu C."/>
            <person name="Sun Q."/>
        </authorList>
    </citation>
    <scope>NUCLEOTIDE SEQUENCE [LARGE SCALE GENOMIC DNA]</scope>
    <source>
        <strain evidence="5 6">NSJ-18</strain>
    </source>
</reference>
<evidence type="ECO:0000256" key="2">
    <source>
        <dbReference type="ARBA" id="ARBA00023239"/>
    </source>
</evidence>
<dbReference type="EMBL" id="JACRWE010000004">
    <property type="protein sequence ID" value="MBC5997091.1"/>
    <property type="molecule type" value="Genomic_DNA"/>
</dbReference>
<keyword evidence="3" id="KW-0704">Schiff base</keyword>
<dbReference type="InterPro" id="IPR002220">
    <property type="entry name" value="DapA-like"/>
</dbReference>
<dbReference type="CDD" id="cd00408">
    <property type="entry name" value="DHDPS-like"/>
    <property type="match status" value="1"/>
</dbReference>
<dbReference type="Pfam" id="PF00701">
    <property type="entry name" value="DHDPS"/>
    <property type="match status" value="1"/>
</dbReference>
<name>A0ABR7JQ98_9FIRM</name>